<dbReference type="GO" id="GO:0046872">
    <property type="term" value="F:metal ion binding"/>
    <property type="evidence" value="ECO:0007669"/>
    <property type="project" value="UniProtKB-KW"/>
</dbReference>
<evidence type="ECO:0000313" key="7">
    <source>
        <dbReference type="Proteomes" id="UP000257045"/>
    </source>
</evidence>
<comment type="function">
    <text evidence="5">Catalyzes the conversion of 1-hydroxy-2-methyl-2-(E)-butenyl 4-diphosphate (HMBPP) into a mixture of isopentenyl diphosphate (IPP) and dimethylallyl diphosphate (DMAPP). Acts in the terminal step of the DOXP/MEP pathway for isoprenoid precursor biosynthesis.</text>
</comment>
<comment type="catalytic activity">
    <reaction evidence="5">
        <text>isopentenyl diphosphate + 2 oxidized [2Fe-2S]-[ferredoxin] + H2O = (2E)-4-hydroxy-3-methylbut-2-enyl diphosphate + 2 reduced [2Fe-2S]-[ferredoxin] + 2 H(+)</text>
        <dbReference type="Rhea" id="RHEA:24488"/>
        <dbReference type="Rhea" id="RHEA-COMP:10000"/>
        <dbReference type="Rhea" id="RHEA-COMP:10001"/>
        <dbReference type="ChEBI" id="CHEBI:15377"/>
        <dbReference type="ChEBI" id="CHEBI:15378"/>
        <dbReference type="ChEBI" id="CHEBI:33737"/>
        <dbReference type="ChEBI" id="CHEBI:33738"/>
        <dbReference type="ChEBI" id="CHEBI:128753"/>
        <dbReference type="ChEBI" id="CHEBI:128769"/>
        <dbReference type="EC" id="1.17.7.4"/>
    </reaction>
</comment>
<name>A0A3D8IY89_9HELI</name>
<dbReference type="HAMAP" id="MF_00191">
    <property type="entry name" value="IspH"/>
    <property type="match status" value="1"/>
</dbReference>
<reference evidence="6 7" key="1">
    <citation type="submission" date="2018-04" db="EMBL/GenBank/DDBJ databases">
        <title>Novel Campyloabacter and Helicobacter Species and Strains.</title>
        <authorList>
            <person name="Mannion A.J."/>
            <person name="Shen Z."/>
            <person name="Fox J.G."/>
        </authorList>
    </citation>
    <scope>NUCLEOTIDE SEQUENCE [LARGE SCALE GENOMIC DNA]</scope>
    <source>
        <strain evidence="6 7">MIT 04-9366</strain>
    </source>
</reference>
<feature type="binding site" evidence="5">
    <location>
        <position position="36"/>
    </location>
    <ligand>
        <name>isopentenyl diphosphate</name>
        <dbReference type="ChEBI" id="CHEBI:128769"/>
    </ligand>
</feature>
<gene>
    <name evidence="5" type="primary">ispH</name>
    <name evidence="6" type="ORF">CQA58_06400</name>
</gene>
<feature type="binding site" evidence="5">
    <location>
        <position position="158"/>
    </location>
    <ligand>
        <name>(2E)-4-hydroxy-3-methylbut-2-enyl diphosphate</name>
        <dbReference type="ChEBI" id="CHEBI:128753"/>
    </ligand>
</feature>
<comment type="pathway">
    <text evidence="5">Isoprenoid biosynthesis; dimethylallyl diphosphate biosynthesis; dimethylallyl diphosphate from (2E)-4-hydroxy-3-methylbutenyl diphosphate: step 1/1.</text>
</comment>
<evidence type="ECO:0000256" key="4">
    <source>
        <dbReference type="ARBA" id="ARBA00023014"/>
    </source>
</evidence>
<feature type="binding site" evidence="5">
    <location>
        <position position="258"/>
    </location>
    <ligand>
        <name>isopentenyl diphosphate</name>
        <dbReference type="ChEBI" id="CHEBI:128769"/>
    </ligand>
</feature>
<dbReference type="CDD" id="cd13944">
    <property type="entry name" value="lytB_ispH"/>
    <property type="match status" value="1"/>
</dbReference>
<feature type="binding site" evidence="5">
    <location>
        <position position="36"/>
    </location>
    <ligand>
        <name>(2E)-4-hydroxy-3-methylbut-2-enyl diphosphate</name>
        <dbReference type="ChEBI" id="CHEBI:128753"/>
    </ligand>
</feature>
<dbReference type="PANTHER" id="PTHR30426:SF0">
    <property type="entry name" value="4-HYDROXY-3-METHYLBUT-2-ENYL DIPHOSPHATE REDUCTASE"/>
    <property type="match status" value="1"/>
</dbReference>
<dbReference type="GO" id="GO:0050992">
    <property type="term" value="P:dimethylallyl diphosphate biosynthetic process"/>
    <property type="evidence" value="ECO:0007669"/>
    <property type="project" value="UniProtKB-UniRule"/>
</dbReference>
<feature type="binding site" evidence="5">
    <location>
        <position position="216"/>
    </location>
    <ligand>
        <name>(2E)-4-hydroxy-3-methylbut-2-enyl diphosphate</name>
        <dbReference type="ChEBI" id="CHEBI:128753"/>
    </ligand>
</feature>
<dbReference type="NCBIfam" id="TIGR00216">
    <property type="entry name" value="ispH_lytB"/>
    <property type="match status" value="1"/>
</dbReference>
<feature type="binding site" evidence="5">
    <location>
        <position position="12"/>
    </location>
    <ligand>
        <name>[4Fe-4S] cluster</name>
        <dbReference type="ChEBI" id="CHEBI:49883"/>
    </ligand>
</feature>
<feature type="binding site" evidence="5">
    <location>
        <position position="120"/>
    </location>
    <ligand>
        <name>dimethylallyl diphosphate</name>
        <dbReference type="ChEBI" id="CHEBI:57623"/>
    </ligand>
</feature>
<comment type="caution">
    <text evidence="6">The sequence shown here is derived from an EMBL/GenBank/DDBJ whole genome shotgun (WGS) entry which is preliminary data.</text>
</comment>
<dbReference type="EC" id="1.17.7.4" evidence="5"/>
<keyword evidence="5" id="KW-0560">Oxidoreductase</keyword>
<dbReference type="GO" id="GO:0016114">
    <property type="term" value="P:terpenoid biosynthetic process"/>
    <property type="evidence" value="ECO:0007669"/>
    <property type="project" value="UniProtKB-UniRule"/>
</dbReference>
<feature type="active site" description="Proton donor" evidence="5">
    <location>
        <position position="122"/>
    </location>
</feature>
<comment type="similarity">
    <text evidence="5">Belongs to the IspH family.</text>
</comment>
<organism evidence="6 7">
    <name type="scientific">Helicobacter brantae</name>
    <dbReference type="NCBI Taxonomy" id="375927"/>
    <lineage>
        <taxon>Bacteria</taxon>
        <taxon>Pseudomonadati</taxon>
        <taxon>Campylobacterota</taxon>
        <taxon>Epsilonproteobacteria</taxon>
        <taxon>Campylobacterales</taxon>
        <taxon>Helicobacteraceae</taxon>
        <taxon>Helicobacter</taxon>
    </lineage>
</organism>
<keyword evidence="5" id="KW-0414">Isoprene biosynthesis</keyword>
<feature type="binding site" evidence="5">
    <location>
        <position position="36"/>
    </location>
    <ligand>
        <name>dimethylallyl diphosphate</name>
        <dbReference type="ChEBI" id="CHEBI:57623"/>
    </ligand>
</feature>
<dbReference type="AlphaFoldDB" id="A0A3D8IY89"/>
<dbReference type="PANTHER" id="PTHR30426">
    <property type="entry name" value="4-HYDROXY-3-METHYLBUT-2-ENYL DIPHOSPHATE REDUCTASE"/>
    <property type="match status" value="1"/>
</dbReference>
<proteinExistence type="inferred from homology"/>
<dbReference type="Gene3D" id="3.40.1010.20">
    <property type="entry name" value="4-hydroxy-3-methylbut-2-enyl diphosphate reductase, catalytic domain"/>
    <property type="match status" value="2"/>
</dbReference>
<sequence length="274" mass="30825">MKVKLAKSFGFCFGVKRAIKIAEQNQGGATLGALIHNQKEIDRLREDYGVRLAKSIEEIAPNDRVIVRTHGIPKNELASLKSQDISVTDATCPYVTKPQKIVEQMSEEGYQVVIFGDITHPEVKSVMSYAKEPAWVVGSIQELEEYKIPKKVALVSQTTKQREKFFQIAQYLMHHSYEARIFNTICNATFQNQDSAKELAQEVDIMIVVGGLTSSNTKQLFEICKRFCPDSYLIEDEKGLELEWFADKEICGITAGASTPDWIIQKVKSSIEAI</sequence>
<comment type="pathway">
    <text evidence="5">Isoprenoid biosynthesis; isopentenyl diphosphate biosynthesis via DXP pathway; isopentenyl diphosphate from 1-deoxy-D-xylulose 5-phosphate: step 6/6.</text>
</comment>
<evidence type="ECO:0000256" key="3">
    <source>
        <dbReference type="ARBA" id="ARBA00023004"/>
    </source>
</evidence>
<dbReference type="Pfam" id="PF02401">
    <property type="entry name" value="LYTB"/>
    <property type="match status" value="1"/>
</dbReference>
<feature type="binding site" evidence="5">
    <location>
        <position position="120"/>
    </location>
    <ligand>
        <name>isopentenyl diphosphate</name>
        <dbReference type="ChEBI" id="CHEBI:128769"/>
    </ligand>
</feature>
<keyword evidence="3 5" id="KW-0408">Iron</keyword>
<evidence type="ECO:0000256" key="5">
    <source>
        <dbReference type="HAMAP-Rule" id="MF_00191"/>
    </source>
</evidence>
<keyword evidence="1 5" id="KW-0004">4Fe-4S</keyword>
<dbReference type="GO" id="GO:0019288">
    <property type="term" value="P:isopentenyl diphosphate biosynthetic process, methylerythritol 4-phosphate pathway"/>
    <property type="evidence" value="ECO:0007669"/>
    <property type="project" value="UniProtKB-UniRule"/>
</dbReference>
<dbReference type="RefSeq" id="WP_115569896.1">
    <property type="nucleotide sequence ID" value="NZ_NXLV01000012.1"/>
</dbReference>
<keyword evidence="7" id="KW-1185">Reference proteome</keyword>
<dbReference type="OrthoDB" id="9804068at2"/>
<accession>A0A3D8IY89</accession>
<feature type="binding site" evidence="5">
    <location>
        <position position="258"/>
    </location>
    <ligand>
        <name>dimethylallyl diphosphate</name>
        <dbReference type="ChEBI" id="CHEBI:57623"/>
    </ligand>
</feature>
<feature type="binding site" evidence="5">
    <location>
        <position position="215"/>
    </location>
    <ligand>
        <name>dimethylallyl diphosphate</name>
        <dbReference type="ChEBI" id="CHEBI:57623"/>
    </ligand>
</feature>
<keyword evidence="2 5" id="KW-0479">Metal-binding</keyword>
<dbReference type="NCBIfam" id="NF002187">
    <property type="entry name" value="PRK01045.1-1"/>
    <property type="match status" value="1"/>
</dbReference>
<evidence type="ECO:0000313" key="6">
    <source>
        <dbReference type="EMBL" id="RDU70237.1"/>
    </source>
</evidence>
<feature type="binding site" evidence="5">
    <location>
        <position position="215"/>
    </location>
    <ligand>
        <name>(2E)-4-hydroxy-3-methylbut-2-enyl diphosphate</name>
        <dbReference type="ChEBI" id="CHEBI:128753"/>
    </ligand>
</feature>
<dbReference type="UniPathway" id="UPA00059">
    <property type="reaction ID" value="UER00105"/>
</dbReference>
<dbReference type="GO" id="GO:0051745">
    <property type="term" value="F:4-hydroxy-3-methylbut-2-enyl diphosphate reductase activity"/>
    <property type="evidence" value="ECO:0007669"/>
    <property type="project" value="UniProtKB-UniRule"/>
</dbReference>
<dbReference type="Proteomes" id="UP000257045">
    <property type="component" value="Unassembled WGS sequence"/>
</dbReference>
<keyword evidence="4 5" id="KW-0411">Iron-sulfur</keyword>
<feature type="binding site" evidence="5">
    <location>
        <position position="70"/>
    </location>
    <ligand>
        <name>isopentenyl diphosphate</name>
        <dbReference type="ChEBI" id="CHEBI:128769"/>
    </ligand>
</feature>
<feature type="binding site" evidence="5">
    <location>
        <position position="92"/>
    </location>
    <ligand>
        <name>[4Fe-4S] cluster</name>
        <dbReference type="ChEBI" id="CHEBI:49883"/>
    </ligand>
</feature>
<dbReference type="EMBL" id="NXLV01000012">
    <property type="protein sequence ID" value="RDU70237.1"/>
    <property type="molecule type" value="Genomic_DNA"/>
</dbReference>
<comment type="cofactor">
    <cofactor evidence="5">
        <name>[4Fe-4S] cluster</name>
        <dbReference type="ChEBI" id="CHEBI:49883"/>
    </cofactor>
    <text evidence="5">Binds 1 [4Fe-4S] cluster per subunit.</text>
</comment>
<feature type="binding site" evidence="5">
    <location>
        <position position="214"/>
    </location>
    <ligand>
        <name>dimethylallyl diphosphate</name>
        <dbReference type="ChEBI" id="CHEBI:57623"/>
    </ligand>
</feature>
<feature type="binding site" evidence="5">
    <location>
        <position position="214"/>
    </location>
    <ligand>
        <name>isopentenyl diphosphate</name>
        <dbReference type="ChEBI" id="CHEBI:128769"/>
    </ligand>
</feature>
<protein>
    <recommendedName>
        <fullName evidence="5">4-hydroxy-3-methylbut-2-enyl diphosphate reductase</fullName>
        <shortName evidence="5">HMBPP reductase</shortName>
        <ecNumber evidence="5">1.17.7.4</ecNumber>
    </recommendedName>
</protein>
<evidence type="ECO:0000256" key="2">
    <source>
        <dbReference type="ARBA" id="ARBA00022723"/>
    </source>
</evidence>
<feature type="binding site" evidence="5">
    <location>
        <position position="214"/>
    </location>
    <ligand>
        <name>(2E)-4-hydroxy-3-methylbut-2-enyl diphosphate</name>
        <dbReference type="ChEBI" id="CHEBI:128753"/>
    </ligand>
</feature>
<comment type="catalytic activity">
    <reaction evidence="5">
        <text>dimethylallyl diphosphate + 2 oxidized [2Fe-2S]-[ferredoxin] + H2O = (2E)-4-hydroxy-3-methylbut-2-enyl diphosphate + 2 reduced [2Fe-2S]-[ferredoxin] + 2 H(+)</text>
        <dbReference type="Rhea" id="RHEA:24825"/>
        <dbReference type="Rhea" id="RHEA-COMP:10000"/>
        <dbReference type="Rhea" id="RHEA-COMP:10001"/>
        <dbReference type="ChEBI" id="CHEBI:15377"/>
        <dbReference type="ChEBI" id="CHEBI:15378"/>
        <dbReference type="ChEBI" id="CHEBI:33737"/>
        <dbReference type="ChEBI" id="CHEBI:33738"/>
        <dbReference type="ChEBI" id="CHEBI:57623"/>
        <dbReference type="ChEBI" id="CHEBI:128753"/>
        <dbReference type="EC" id="1.17.7.4"/>
    </reaction>
</comment>
<feature type="binding site" evidence="5">
    <location>
        <position position="120"/>
    </location>
    <ligand>
        <name>(2E)-4-hydroxy-3-methylbut-2-enyl diphosphate</name>
        <dbReference type="ChEBI" id="CHEBI:128753"/>
    </ligand>
</feature>
<feature type="binding site" evidence="5">
    <location>
        <position position="186"/>
    </location>
    <ligand>
        <name>[4Fe-4S] cluster</name>
        <dbReference type="ChEBI" id="CHEBI:49883"/>
    </ligand>
</feature>
<dbReference type="Gene3D" id="3.40.50.11270">
    <property type="match status" value="1"/>
</dbReference>
<feature type="binding site" evidence="5">
    <location>
        <position position="216"/>
    </location>
    <ligand>
        <name>dimethylallyl diphosphate</name>
        <dbReference type="ChEBI" id="CHEBI:57623"/>
    </ligand>
</feature>
<feature type="binding site" evidence="5">
    <location>
        <position position="70"/>
    </location>
    <ligand>
        <name>dimethylallyl diphosphate</name>
        <dbReference type="ChEBI" id="CHEBI:57623"/>
    </ligand>
</feature>
<feature type="binding site" evidence="5">
    <location>
        <position position="70"/>
    </location>
    <ligand>
        <name>(2E)-4-hydroxy-3-methylbut-2-enyl diphosphate</name>
        <dbReference type="ChEBI" id="CHEBI:128753"/>
    </ligand>
</feature>
<dbReference type="UniPathway" id="UPA00056">
    <property type="reaction ID" value="UER00097"/>
</dbReference>
<dbReference type="GO" id="GO:0051539">
    <property type="term" value="F:4 iron, 4 sulfur cluster binding"/>
    <property type="evidence" value="ECO:0007669"/>
    <property type="project" value="UniProtKB-UniRule"/>
</dbReference>
<dbReference type="InterPro" id="IPR003451">
    <property type="entry name" value="LytB/IspH"/>
</dbReference>
<evidence type="ECO:0000256" key="1">
    <source>
        <dbReference type="ARBA" id="ARBA00022485"/>
    </source>
</evidence>
<feature type="binding site" evidence="5">
    <location>
        <position position="258"/>
    </location>
    <ligand>
        <name>(2E)-4-hydroxy-3-methylbut-2-enyl diphosphate</name>
        <dbReference type="ChEBI" id="CHEBI:128753"/>
    </ligand>
</feature>
<feature type="binding site" evidence="5">
    <location>
        <position position="216"/>
    </location>
    <ligand>
        <name>isopentenyl diphosphate</name>
        <dbReference type="ChEBI" id="CHEBI:128769"/>
    </ligand>
</feature>
<feature type="binding site" evidence="5">
    <location>
        <position position="215"/>
    </location>
    <ligand>
        <name>isopentenyl diphosphate</name>
        <dbReference type="ChEBI" id="CHEBI:128769"/>
    </ligand>
</feature>